<accession>A0A8J3VEB8</accession>
<keyword evidence="3" id="KW-1185">Reference proteome</keyword>
<proteinExistence type="predicted"/>
<gene>
    <name evidence="2" type="ORF">Rhe02_14670</name>
</gene>
<organism evidence="2 3">
    <name type="scientific">Rhizocola hellebori</name>
    <dbReference type="NCBI Taxonomy" id="1392758"/>
    <lineage>
        <taxon>Bacteria</taxon>
        <taxon>Bacillati</taxon>
        <taxon>Actinomycetota</taxon>
        <taxon>Actinomycetes</taxon>
        <taxon>Micromonosporales</taxon>
        <taxon>Micromonosporaceae</taxon>
        <taxon>Rhizocola</taxon>
    </lineage>
</organism>
<dbReference type="Proteomes" id="UP000612899">
    <property type="component" value="Unassembled WGS sequence"/>
</dbReference>
<comment type="caution">
    <text evidence="2">The sequence shown here is derived from an EMBL/GenBank/DDBJ whole genome shotgun (WGS) entry which is preliminary data.</text>
</comment>
<dbReference type="AlphaFoldDB" id="A0A8J3VEB8"/>
<dbReference type="EMBL" id="BONY01000007">
    <property type="protein sequence ID" value="GIH03400.1"/>
    <property type="molecule type" value="Genomic_DNA"/>
</dbReference>
<name>A0A8J3VEB8_9ACTN</name>
<evidence type="ECO:0000313" key="2">
    <source>
        <dbReference type="EMBL" id="GIH03400.1"/>
    </source>
</evidence>
<sequence>MTVTDVSHTPSSTMPAAPPANTTTTTSNATGQNLIGRNGASCPVGMPVVRRFDHLGPNKCMLVSVTNRSTNRTRP</sequence>
<evidence type="ECO:0000256" key="1">
    <source>
        <dbReference type="SAM" id="MobiDB-lite"/>
    </source>
</evidence>
<reference evidence="2" key="1">
    <citation type="submission" date="2021-01" db="EMBL/GenBank/DDBJ databases">
        <title>Whole genome shotgun sequence of Rhizocola hellebori NBRC 109834.</title>
        <authorList>
            <person name="Komaki H."/>
            <person name="Tamura T."/>
        </authorList>
    </citation>
    <scope>NUCLEOTIDE SEQUENCE</scope>
    <source>
        <strain evidence="2">NBRC 109834</strain>
    </source>
</reference>
<protein>
    <submittedName>
        <fullName evidence="2">Uncharacterized protein</fullName>
    </submittedName>
</protein>
<evidence type="ECO:0000313" key="3">
    <source>
        <dbReference type="Proteomes" id="UP000612899"/>
    </source>
</evidence>
<feature type="compositionally biased region" description="Low complexity" evidence="1">
    <location>
        <begin position="7"/>
        <end position="30"/>
    </location>
</feature>
<feature type="region of interest" description="Disordered" evidence="1">
    <location>
        <begin position="1"/>
        <end position="40"/>
    </location>
</feature>